<proteinExistence type="predicted"/>
<dbReference type="Proteomes" id="UP001500635">
    <property type="component" value="Unassembled WGS sequence"/>
</dbReference>
<name>A0ABP8JQJ7_9ACTN</name>
<evidence type="ECO:0000313" key="1">
    <source>
        <dbReference type="EMBL" id="GAA4394494.1"/>
    </source>
</evidence>
<reference evidence="2" key="1">
    <citation type="journal article" date="2019" name="Int. J. Syst. Evol. Microbiol.">
        <title>The Global Catalogue of Microorganisms (GCM) 10K type strain sequencing project: providing services to taxonomists for standard genome sequencing and annotation.</title>
        <authorList>
            <consortium name="The Broad Institute Genomics Platform"/>
            <consortium name="The Broad Institute Genome Sequencing Center for Infectious Disease"/>
            <person name="Wu L."/>
            <person name="Ma J."/>
        </authorList>
    </citation>
    <scope>NUCLEOTIDE SEQUENCE [LARGE SCALE GENOMIC DNA]</scope>
    <source>
        <strain evidence="2">JCM 17688</strain>
    </source>
</reference>
<protein>
    <recommendedName>
        <fullName evidence="3">DNA binding domain-containing protein, excisionase family</fullName>
    </recommendedName>
</protein>
<comment type="caution">
    <text evidence="1">The sequence shown here is derived from an EMBL/GenBank/DDBJ whole genome shotgun (WGS) entry which is preliminary data.</text>
</comment>
<gene>
    <name evidence="1" type="ORF">GCM10023147_26610</name>
</gene>
<evidence type="ECO:0000313" key="2">
    <source>
        <dbReference type="Proteomes" id="UP001500635"/>
    </source>
</evidence>
<dbReference type="EMBL" id="BAABFR010000038">
    <property type="protein sequence ID" value="GAA4394494.1"/>
    <property type="molecule type" value="Genomic_DNA"/>
</dbReference>
<dbReference type="RefSeq" id="WP_344996465.1">
    <property type="nucleotide sequence ID" value="NZ_BAABFR010000038.1"/>
</dbReference>
<organism evidence="1 2">
    <name type="scientific">Tsukamurella soli</name>
    <dbReference type="NCBI Taxonomy" id="644556"/>
    <lineage>
        <taxon>Bacteria</taxon>
        <taxon>Bacillati</taxon>
        <taxon>Actinomycetota</taxon>
        <taxon>Actinomycetes</taxon>
        <taxon>Mycobacteriales</taxon>
        <taxon>Tsukamurellaceae</taxon>
        <taxon>Tsukamurella</taxon>
    </lineage>
</organism>
<accession>A0ABP8JQJ7</accession>
<keyword evidence="2" id="KW-1185">Reference proteome</keyword>
<sequence>MANMLDFEAFLASHGIEGLTGEDVLGALEEGIDARTSVVVPVTAGDLEYLRAHGGVDARAALDDWDPAAAAGRRALGYTREAGDLIADSVTVAQAARLLGVDRSRISRRLRDKTLYSFRIGDRIRIPLWQFTGDRLLPGLTEVVAALPRGFSPAAVAARMRSPWDELGGESIAGFLAAGGAPEIAAELVAAMGRW</sequence>
<evidence type="ECO:0008006" key="3">
    <source>
        <dbReference type="Google" id="ProtNLM"/>
    </source>
</evidence>